<evidence type="ECO:0000259" key="2">
    <source>
        <dbReference type="Pfam" id="PF00551"/>
    </source>
</evidence>
<dbReference type="GO" id="GO:0005829">
    <property type="term" value="C:cytosol"/>
    <property type="evidence" value="ECO:0007669"/>
    <property type="project" value="TreeGrafter"/>
</dbReference>
<dbReference type="PANTHER" id="PTHR11138:SF5">
    <property type="entry name" value="METHIONYL-TRNA FORMYLTRANSFERASE, MITOCHONDRIAL"/>
    <property type="match status" value="1"/>
</dbReference>
<sequence length="282" mass="29372">MTAVVYLGTSDFAAAVLRGLAAGPHRPALVVTRPDARQGRGRRVAPPPVAVAARELGIAVDQPASVNDPEAVARIAQAGDGDGVAVVLCAFGALVKEPLLTDHDILNVHPSLLPRWRGAAPVERAIMAGDTETGVSIMRLVAALDAGPVYATGVVPIGPQDDYGTVAARLQEASIALLTDVLDHPREPVPQPEDGVTYAEKLSARDRTLDLTRPAEENARIVRALHSHIGARIALPDGSFLGVHEARTGEDGTLELVTVQPAGGRPMAYADYLRGHPPAGAG</sequence>
<dbReference type="PANTHER" id="PTHR11138">
    <property type="entry name" value="METHIONYL-TRNA FORMYLTRANSFERASE"/>
    <property type="match status" value="1"/>
</dbReference>
<dbReference type="EMBL" id="CP042430">
    <property type="protein sequence ID" value="QEC48634.1"/>
    <property type="molecule type" value="Genomic_DNA"/>
</dbReference>
<dbReference type="GO" id="GO:0004479">
    <property type="term" value="F:methionyl-tRNA formyltransferase activity"/>
    <property type="evidence" value="ECO:0007669"/>
    <property type="project" value="UniProtKB-EC"/>
</dbReference>
<reference evidence="3 4" key="1">
    <citation type="journal article" date="2018" name="J. Microbiol.">
        <title>Baekduia soli gen. nov., sp. nov., a novel bacterium isolated from the soil of Baekdu Mountain and proposal of a novel family name, Baekduiaceae fam. nov.</title>
        <authorList>
            <person name="An D.S."/>
            <person name="Siddiqi M.Z."/>
            <person name="Kim K.H."/>
            <person name="Yu H.S."/>
            <person name="Im W.T."/>
        </authorList>
    </citation>
    <scope>NUCLEOTIDE SEQUENCE [LARGE SCALE GENOMIC DNA]</scope>
    <source>
        <strain evidence="3 4">BR7-21</strain>
    </source>
</reference>
<dbReference type="AlphaFoldDB" id="A0A5B8U6B2"/>
<dbReference type="InterPro" id="IPR002376">
    <property type="entry name" value="Formyl_transf_N"/>
</dbReference>
<dbReference type="CDD" id="cd08646">
    <property type="entry name" value="FMT_core_Met-tRNA-FMT_N"/>
    <property type="match status" value="1"/>
</dbReference>
<dbReference type="KEGG" id="bsol:FSW04_14340"/>
<dbReference type="InterPro" id="IPR011034">
    <property type="entry name" value="Formyl_transferase-like_C_sf"/>
</dbReference>
<dbReference type="Proteomes" id="UP000321805">
    <property type="component" value="Chromosome"/>
</dbReference>
<keyword evidence="3" id="KW-0808">Transferase</keyword>
<dbReference type="InterPro" id="IPR041711">
    <property type="entry name" value="Met-tRNA-FMT_N"/>
</dbReference>
<keyword evidence="4" id="KW-1185">Reference proteome</keyword>
<dbReference type="RefSeq" id="WP_146920393.1">
    <property type="nucleotide sequence ID" value="NZ_CP042430.1"/>
</dbReference>
<dbReference type="Pfam" id="PF00551">
    <property type="entry name" value="Formyl_trans_N"/>
    <property type="match status" value="1"/>
</dbReference>
<protein>
    <recommendedName>
        <fullName evidence="1">methionyl-tRNA formyltransferase</fullName>
        <ecNumber evidence="1">2.1.2.9</ecNumber>
    </recommendedName>
</protein>
<dbReference type="Gene3D" id="3.40.50.12230">
    <property type="match status" value="1"/>
</dbReference>
<accession>A0A5B8U6B2</accession>
<dbReference type="SUPFAM" id="SSF53328">
    <property type="entry name" value="Formyltransferase"/>
    <property type="match status" value="1"/>
</dbReference>
<organism evidence="3 4">
    <name type="scientific">Baekduia soli</name>
    <dbReference type="NCBI Taxonomy" id="496014"/>
    <lineage>
        <taxon>Bacteria</taxon>
        <taxon>Bacillati</taxon>
        <taxon>Actinomycetota</taxon>
        <taxon>Thermoleophilia</taxon>
        <taxon>Solirubrobacterales</taxon>
        <taxon>Baekduiaceae</taxon>
        <taxon>Baekduia</taxon>
    </lineage>
</organism>
<name>A0A5B8U6B2_9ACTN</name>
<proteinExistence type="predicted"/>
<dbReference type="OrthoDB" id="9802815at2"/>
<dbReference type="EC" id="2.1.2.9" evidence="1"/>
<evidence type="ECO:0000313" key="4">
    <source>
        <dbReference type="Proteomes" id="UP000321805"/>
    </source>
</evidence>
<dbReference type="InterPro" id="IPR036477">
    <property type="entry name" value="Formyl_transf_N_sf"/>
</dbReference>
<feature type="domain" description="Formyl transferase N-terminal" evidence="2">
    <location>
        <begin position="3"/>
        <end position="181"/>
    </location>
</feature>
<evidence type="ECO:0000256" key="1">
    <source>
        <dbReference type="ARBA" id="ARBA00012261"/>
    </source>
</evidence>
<dbReference type="SUPFAM" id="SSF50486">
    <property type="entry name" value="FMT C-terminal domain-like"/>
    <property type="match status" value="1"/>
</dbReference>
<evidence type="ECO:0000313" key="3">
    <source>
        <dbReference type="EMBL" id="QEC48634.1"/>
    </source>
</evidence>
<gene>
    <name evidence="3" type="ORF">FSW04_14340</name>
</gene>